<keyword evidence="5" id="KW-1185">Reference proteome</keyword>
<sequence>MALQDKKLMAPPWLAYPEIERHSIGWSMGYGENYIYKFGSWLDTLSEDERAQYRALFAEPVTWRGWWDDDDSSLPLVHNNFVIDAWQAEGRPKYDLKWLQNEYGAGRTKDLCLFWGHRPCKDGSIGKGCFSQWWRQSFSAMNYTYLYMEQYMMAAKAELFGDSVIRQQILECDDPKQIKELGRKVRGFDHKVWDKFKYSIVLNGNYLKFSQNRDLRDFLLSTYDKVIVEASPYDATWGICLSGSDPKSYDPMLWRGENLLGFALMEVRDEIHRVTVHEKLCSLKAL</sequence>
<dbReference type="EMBL" id="UAPV01000001">
    <property type="protein sequence ID" value="SPT70503.1"/>
    <property type="molecule type" value="Genomic_DNA"/>
</dbReference>
<comment type="catalytic activity">
    <reaction evidence="2">
        <text>2,5-diamino-6-hydroxy-4-(5-phosphoribosylamino)-pyrimidine + H2O = 2,5,6-triamino-4-hydroxypyrimidine + D-ribose 5-phosphate</text>
        <dbReference type="Rhea" id="RHEA:23436"/>
        <dbReference type="ChEBI" id="CHEBI:15377"/>
        <dbReference type="ChEBI" id="CHEBI:58614"/>
        <dbReference type="ChEBI" id="CHEBI:78346"/>
        <dbReference type="ChEBI" id="CHEBI:137796"/>
    </reaction>
</comment>
<dbReference type="Gene3D" id="1.10.357.40">
    <property type="entry name" value="YbiA-like"/>
    <property type="match status" value="1"/>
</dbReference>
<dbReference type="InterPro" id="IPR037238">
    <property type="entry name" value="YbiA-like_sf"/>
</dbReference>
<dbReference type="SUPFAM" id="SSF143990">
    <property type="entry name" value="YbiA-like"/>
    <property type="match status" value="1"/>
</dbReference>
<evidence type="ECO:0000313" key="5">
    <source>
        <dbReference type="Proteomes" id="UP000250086"/>
    </source>
</evidence>
<comment type="catalytic activity">
    <reaction evidence="1">
        <text>5-amino-6-(5-phospho-D-ribosylamino)uracil + H2O = 5,6-diaminouracil + D-ribose 5-phosphate</text>
        <dbReference type="Rhea" id="RHEA:55020"/>
        <dbReference type="ChEBI" id="CHEBI:15377"/>
        <dbReference type="ChEBI" id="CHEBI:46252"/>
        <dbReference type="ChEBI" id="CHEBI:58453"/>
        <dbReference type="ChEBI" id="CHEBI:78346"/>
    </reaction>
</comment>
<feature type="domain" description="NADAR" evidence="3">
    <location>
        <begin position="125"/>
        <end position="271"/>
    </location>
</feature>
<dbReference type="CDD" id="cd15457">
    <property type="entry name" value="NADAR"/>
    <property type="match status" value="1"/>
</dbReference>
<name>A0A2X0V9Q5_9GAMM</name>
<dbReference type="Proteomes" id="UP000250086">
    <property type="component" value="Unassembled WGS sequence"/>
</dbReference>
<reference evidence="4 5" key="1">
    <citation type="submission" date="2018-06" db="EMBL/GenBank/DDBJ databases">
        <authorList>
            <consortium name="Pathogen Informatics"/>
            <person name="Doyle S."/>
        </authorList>
    </citation>
    <scope>NUCLEOTIDE SEQUENCE [LARGE SCALE GENOMIC DNA]</scope>
    <source>
        <strain evidence="4 5">NCTC13093</strain>
    </source>
</reference>
<evidence type="ECO:0000256" key="1">
    <source>
        <dbReference type="ARBA" id="ARBA00000022"/>
    </source>
</evidence>
<gene>
    <name evidence="4" type="primary">ybiA</name>
    <name evidence="4" type="ORF">NCTC13093_01919</name>
</gene>
<dbReference type="InterPro" id="IPR012816">
    <property type="entry name" value="NADAR"/>
</dbReference>
<accession>A0A2X0V9Q5</accession>
<protein>
    <submittedName>
        <fullName evidence="4">Swarming motility protein ybiA</fullName>
    </submittedName>
</protein>
<evidence type="ECO:0000313" key="4">
    <source>
        <dbReference type="EMBL" id="SPT70503.1"/>
    </source>
</evidence>
<evidence type="ECO:0000256" key="2">
    <source>
        <dbReference type="ARBA" id="ARBA00000751"/>
    </source>
</evidence>
<evidence type="ECO:0000259" key="3">
    <source>
        <dbReference type="Pfam" id="PF08719"/>
    </source>
</evidence>
<dbReference type="NCBIfam" id="TIGR02464">
    <property type="entry name" value="ribofla_fusion"/>
    <property type="match status" value="1"/>
</dbReference>
<dbReference type="AlphaFoldDB" id="A0A2X0V9Q5"/>
<proteinExistence type="predicted"/>
<dbReference type="RefSeq" id="WP_113744565.1">
    <property type="nucleotide sequence ID" value="NZ_UAPV01000001.1"/>
</dbReference>
<dbReference type="Pfam" id="PF08719">
    <property type="entry name" value="NADAR"/>
    <property type="match status" value="1"/>
</dbReference>
<organism evidence="4 5">
    <name type="scientific">Anaerobiospirillum thomasii</name>
    <dbReference type="NCBI Taxonomy" id="179995"/>
    <lineage>
        <taxon>Bacteria</taxon>
        <taxon>Pseudomonadati</taxon>
        <taxon>Pseudomonadota</taxon>
        <taxon>Gammaproteobacteria</taxon>
        <taxon>Aeromonadales</taxon>
        <taxon>Succinivibrionaceae</taxon>
        <taxon>Anaerobiospirillum</taxon>
    </lineage>
</organism>